<sequence length="106" mass="12631">MEKFQQFINKTLVCSKCNRKLDFKIDRKQLEELRNSQLFNFVIMHANDHTLVISVDGRGEIRRSRIATLNAIEEEKKSNNAFQDIQIIEESNNLREAFVNWFEKKK</sequence>
<dbReference type="AlphaFoldDB" id="A0A9Y1BKH5"/>
<evidence type="ECO:0000313" key="1">
    <source>
        <dbReference type="EMBL" id="UJG39934.1"/>
    </source>
</evidence>
<reference evidence="1" key="1">
    <citation type="journal article" date="2022" name="Nat. Microbiol.">
        <title>Unique mobile elements and scalable gene flow at the prokaryote-eukaryote boundary revealed by circularized Asgard archaea genomes.</title>
        <authorList>
            <person name="Wu F."/>
            <person name="Speth D.R."/>
            <person name="Philosof A."/>
            <person name="Cremiere A."/>
            <person name="Narayanan A."/>
            <person name="Barco R.A."/>
            <person name="Connon S.A."/>
            <person name="Amend J.P."/>
            <person name="Antoshechkin I.A."/>
            <person name="Orphan V.J."/>
        </authorList>
    </citation>
    <scope>NUCLEOTIDE SEQUENCE</scope>
    <source>
        <strain evidence="1">PM71</strain>
    </source>
</reference>
<dbReference type="Proteomes" id="UP001201020">
    <property type="component" value="Chromosome"/>
</dbReference>
<dbReference type="EMBL" id="CP084166">
    <property type="protein sequence ID" value="UJG39934.1"/>
    <property type="molecule type" value="Genomic_DNA"/>
</dbReference>
<accession>A0A9Y1BKH5</accession>
<protein>
    <submittedName>
        <fullName evidence="1">Uncharacterized protein</fullName>
    </submittedName>
</protein>
<name>A0A9Y1BKH5_9ARCH</name>
<proteinExistence type="predicted"/>
<organism evidence="1">
    <name type="scientific">Candidatus Heimdallarchaeum aukensis</name>
    <dbReference type="NCBI Taxonomy" id="2876573"/>
    <lineage>
        <taxon>Archaea</taxon>
        <taxon>Promethearchaeati</taxon>
        <taxon>Candidatus Heimdallarchaeota</taxon>
        <taxon>Candidatus Heimdallarchaeia (ex Rinke et al. 2021) (nom. nud.)</taxon>
        <taxon>Candidatus Heimdallarchaeales</taxon>
        <taxon>Candidatus Heimdallarchaeaceae</taxon>
        <taxon>Candidatus Heimdallarchaeum</taxon>
    </lineage>
</organism>
<gene>
    <name evidence="1" type="ORF">K9W45_08760</name>
</gene>